<dbReference type="Gene3D" id="1.20.140.10">
    <property type="entry name" value="Butyryl-CoA Dehydrogenase, subunit A, domain 3"/>
    <property type="match status" value="1"/>
</dbReference>
<evidence type="ECO:0000313" key="7">
    <source>
        <dbReference type="Proteomes" id="UP001500886"/>
    </source>
</evidence>
<name>A0ABN3TRU7_9ACTN</name>
<proteinExistence type="inferred from homology"/>
<evidence type="ECO:0000259" key="5">
    <source>
        <dbReference type="Pfam" id="PF08028"/>
    </source>
</evidence>
<reference evidence="6 7" key="1">
    <citation type="journal article" date="2019" name="Int. J. Syst. Evol. Microbiol.">
        <title>The Global Catalogue of Microorganisms (GCM) 10K type strain sequencing project: providing services to taxonomists for standard genome sequencing and annotation.</title>
        <authorList>
            <consortium name="The Broad Institute Genomics Platform"/>
            <consortium name="The Broad Institute Genome Sequencing Center for Infectious Disease"/>
            <person name="Wu L."/>
            <person name="Ma J."/>
        </authorList>
    </citation>
    <scope>NUCLEOTIDE SEQUENCE [LARGE SCALE GENOMIC DNA]</scope>
    <source>
        <strain evidence="6 7">JCM 4542</strain>
    </source>
</reference>
<dbReference type="InterPro" id="IPR013786">
    <property type="entry name" value="AcylCoA_DH/ox_N"/>
</dbReference>
<dbReference type="PIRSF" id="PIRSF016578">
    <property type="entry name" value="HsaA"/>
    <property type="match status" value="1"/>
</dbReference>
<dbReference type="SUPFAM" id="SSF56645">
    <property type="entry name" value="Acyl-CoA dehydrogenase NM domain-like"/>
    <property type="match status" value="1"/>
</dbReference>
<dbReference type="Gene3D" id="2.40.110.10">
    <property type="entry name" value="Butyryl-CoA Dehydrogenase, subunit A, domain 2"/>
    <property type="match status" value="1"/>
</dbReference>
<accession>A0ABN3TRU7</accession>
<evidence type="ECO:0000313" key="6">
    <source>
        <dbReference type="EMBL" id="GAA2716628.1"/>
    </source>
</evidence>
<evidence type="ECO:0000256" key="2">
    <source>
        <dbReference type="ARBA" id="ARBA00049661"/>
    </source>
</evidence>
<dbReference type="Pfam" id="PF08028">
    <property type="entry name" value="Acyl-CoA_dh_2"/>
    <property type="match status" value="1"/>
</dbReference>
<evidence type="ECO:0000259" key="4">
    <source>
        <dbReference type="Pfam" id="PF02771"/>
    </source>
</evidence>
<gene>
    <name evidence="6" type="ORF">GCM10010315_28130</name>
</gene>
<keyword evidence="7" id="KW-1185">Reference proteome</keyword>
<dbReference type="InterPro" id="IPR013107">
    <property type="entry name" value="Acyl-CoA_DH_C"/>
</dbReference>
<dbReference type="InterPro" id="IPR009100">
    <property type="entry name" value="AcylCoA_DH/oxidase_NM_dom_sf"/>
</dbReference>
<dbReference type="Gene3D" id="1.10.540.10">
    <property type="entry name" value="Acyl-CoA dehydrogenase/oxidase, N-terminal domain"/>
    <property type="match status" value="1"/>
</dbReference>
<dbReference type="Proteomes" id="UP001500886">
    <property type="component" value="Unassembled WGS sequence"/>
</dbReference>
<dbReference type="EMBL" id="BAAASL010000009">
    <property type="protein sequence ID" value="GAA2716628.1"/>
    <property type="molecule type" value="Genomic_DNA"/>
</dbReference>
<feature type="coiled-coil region" evidence="3">
    <location>
        <begin position="18"/>
        <end position="45"/>
    </location>
</feature>
<feature type="domain" description="Acyl-CoA dehydrogenase C-terminal" evidence="5">
    <location>
        <begin position="239"/>
        <end position="372"/>
    </location>
</feature>
<sequence length="394" mass="41978">MTTSASSRTLPERAAALVDLLRRNAARTEEDRRVTEENIEALADAGLFLLTVPRRFGGRQASIRTLLEVSAELGRGCGSTAWFTALVNVCGWVVGLFPERAQREVYGEGPGARVCSVLTPGGTSRAAGGGQVVTGRWPFASGCLDAQWALLGTPVTGADGEQLDRGVALVPVAELTIEDTWHSVGMRGTGSHTLVAEEVFVPGHRILSLTGALRGEYPTEFTDEALYRSAFVPVLSSVLVGPQLGMARGGLELVTASLGKGRPLSHTFFAQAREASSTQIQLAEAAQLVDTAALHLMRAADDIDTWAASGTPMPLLDRARVRMDTATVARRSREALDILLSLHGAGSFAEANPLQRLWRDQETASRHAMTNPAVASELYGRALLGVEEQITALI</sequence>
<comment type="caution">
    <text evidence="6">The sequence shown here is derived from an EMBL/GenBank/DDBJ whole genome shotgun (WGS) entry which is preliminary data.</text>
</comment>
<dbReference type="InterPro" id="IPR046373">
    <property type="entry name" value="Acyl-CoA_Oxase/DH_mid-dom_sf"/>
</dbReference>
<dbReference type="Pfam" id="PF02771">
    <property type="entry name" value="Acyl-CoA_dh_N"/>
    <property type="match status" value="1"/>
</dbReference>
<dbReference type="SUPFAM" id="SSF47203">
    <property type="entry name" value="Acyl-CoA dehydrogenase C-terminal domain-like"/>
    <property type="match status" value="1"/>
</dbReference>
<evidence type="ECO:0000256" key="3">
    <source>
        <dbReference type="SAM" id="Coils"/>
    </source>
</evidence>
<organism evidence="6 7">
    <name type="scientific">Streptomyces luteosporeus</name>
    <dbReference type="NCBI Taxonomy" id="173856"/>
    <lineage>
        <taxon>Bacteria</taxon>
        <taxon>Bacillati</taxon>
        <taxon>Actinomycetota</taxon>
        <taxon>Actinomycetes</taxon>
        <taxon>Kitasatosporales</taxon>
        <taxon>Streptomycetaceae</taxon>
        <taxon>Streptomyces</taxon>
    </lineage>
</organism>
<comment type="similarity">
    <text evidence="2">Belongs to the HpaH/HsaA monooxygenase family.</text>
</comment>
<dbReference type="InterPro" id="IPR037069">
    <property type="entry name" value="AcylCoA_DH/ox_N_sf"/>
</dbReference>
<keyword evidence="1" id="KW-0560">Oxidoreductase</keyword>
<evidence type="ECO:0000256" key="1">
    <source>
        <dbReference type="ARBA" id="ARBA00023002"/>
    </source>
</evidence>
<dbReference type="PANTHER" id="PTHR48083:SF19">
    <property type="entry name" value="FLAVIN-DEPENDENT MONOOXYGENASE, OXYGENASE SUBUNIT HSAA"/>
    <property type="match status" value="1"/>
</dbReference>
<protein>
    <submittedName>
        <fullName evidence="6">Acyl-CoA dehydrogenase family protein</fullName>
    </submittedName>
</protein>
<dbReference type="PANTHER" id="PTHR48083">
    <property type="entry name" value="MEDIUM-CHAIN SPECIFIC ACYL-COA DEHYDROGENASE, MITOCHONDRIAL-RELATED"/>
    <property type="match status" value="1"/>
</dbReference>
<feature type="domain" description="Acyl-CoA dehydrogenase/oxidase N-terminal" evidence="4">
    <location>
        <begin position="21"/>
        <end position="106"/>
    </location>
</feature>
<dbReference type="RefSeq" id="WP_344435472.1">
    <property type="nucleotide sequence ID" value="NZ_BAAASL010000009.1"/>
</dbReference>
<keyword evidence="3" id="KW-0175">Coiled coil</keyword>
<dbReference type="InterPro" id="IPR050741">
    <property type="entry name" value="Acyl-CoA_dehydrogenase"/>
</dbReference>
<dbReference type="InterPro" id="IPR036250">
    <property type="entry name" value="AcylCo_DH-like_C"/>
</dbReference>